<feature type="chain" id="PRO_5047079601" evidence="9">
    <location>
        <begin position="23"/>
        <end position="784"/>
    </location>
</feature>
<keyword evidence="4 8" id="KW-1133">Transmembrane helix</keyword>
<dbReference type="CDD" id="cd00096">
    <property type="entry name" value="Ig"/>
    <property type="match status" value="1"/>
</dbReference>
<reference evidence="13" key="1">
    <citation type="submission" date="2025-08" db="UniProtKB">
        <authorList>
            <consortium name="RefSeq"/>
        </authorList>
    </citation>
    <scope>IDENTIFICATION</scope>
    <source>
        <tissue evidence="13">Muscle</tissue>
    </source>
</reference>
<dbReference type="InterPro" id="IPR007110">
    <property type="entry name" value="Ig-like_dom"/>
</dbReference>
<dbReference type="SUPFAM" id="SSF49265">
    <property type="entry name" value="Fibronectin type III"/>
    <property type="match status" value="1"/>
</dbReference>
<dbReference type="InterPro" id="IPR013151">
    <property type="entry name" value="Immunoglobulin_dom"/>
</dbReference>
<feature type="domain" description="Ig-like" evidence="10">
    <location>
        <begin position="346"/>
        <end position="436"/>
    </location>
</feature>
<comment type="subcellular location">
    <subcellularLocation>
        <location evidence="1">Membrane</location>
        <topology evidence="1">Single-pass membrane protein</topology>
    </subcellularLocation>
</comment>
<dbReference type="InterPro" id="IPR036179">
    <property type="entry name" value="Ig-like_dom_sf"/>
</dbReference>
<dbReference type="InterPro" id="IPR003598">
    <property type="entry name" value="Ig_sub2"/>
</dbReference>
<keyword evidence="5 8" id="KW-0472">Membrane</keyword>
<dbReference type="PANTHER" id="PTHR23278:SF19">
    <property type="entry name" value="OBSCURIN"/>
    <property type="match status" value="1"/>
</dbReference>
<dbReference type="SUPFAM" id="SSF48726">
    <property type="entry name" value="Immunoglobulin"/>
    <property type="match status" value="5"/>
</dbReference>
<feature type="compositionally biased region" description="Basic and acidic residues" evidence="7">
    <location>
        <begin position="742"/>
        <end position="758"/>
    </location>
</feature>
<evidence type="ECO:0000313" key="13">
    <source>
        <dbReference type="RefSeq" id="XP_022239485.1"/>
    </source>
</evidence>
<dbReference type="InterPro" id="IPR013162">
    <property type="entry name" value="CD80_C2-set"/>
</dbReference>
<dbReference type="Pfam" id="PF00047">
    <property type="entry name" value="ig"/>
    <property type="match status" value="1"/>
</dbReference>
<dbReference type="PROSITE" id="PS50853">
    <property type="entry name" value="FN3"/>
    <property type="match status" value="1"/>
</dbReference>
<feature type="region of interest" description="Disordered" evidence="7">
    <location>
        <begin position="736"/>
        <end position="784"/>
    </location>
</feature>
<gene>
    <name evidence="13" type="primary">LOC106457753</name>
</gene>
<feature type="domain" description="Ig-like" evidence="10">
    <location>
        <begin position="443"/>
        <end position="520"/>
    </location>
</feature>
<dbReference type="SMART" id="SM00408">
    <property type="entry name" value="IGc2"/>
    <property type="match status" value="4"/>
</dbReference>
<feature type="domain" description="Fibronectin type-III" evidence="11">
    <location>
        <begin position="538"/>
        <end position="631"/>
    </location>
</feature>
<sequence length="784" mass="87319">MTQFYTLFLSFLLWNNAHKGLGQSSEPPVSLKGVQGKDVDLPCNITPPTPDDEVALVLWYRDDSSTPFYSLDARRGGSPGQGRHSSSDSYATRTYFSTVSKPATLQLAAVTGDDKGVYICRVDFRKARTRYSEISLSIIIPPKEPVITNENGEIVKNVVGPYKEGDRLMLLCESEGGQPLPKLTWWQGPVLLDDTYGVTPQKISFNKLELLNLQRQDLYKELSCLASNNDISLPTSATVKIDMTLKPLKLEIDEIDQPLSANKVTNLKCRTAGARPNVTITWWFGGKQMKSTTTRTTKNGNITISTLSFKPSMEDAGKYISCRAANPVIPESALENGWKLSVYHKPHLTLRLGSKLRHSHIQQGYDVYLECNIVANPWVTEIGWKFEGQELQTNTSAGIIISNQSLVLQKVGRTNRGRYSCIATNSEGQGESKSLHLKVQFAPSCKSDQKIVHGAARHESVQVLCEVEADPGNVSFYWRFNSTKEIPGLLTFTSNETRSTATFIPRTEHDYGTLLCWASNKVGVQRKPCLFKVVPAGPPDTVKNCSLRNQTEHVIEVECIEGYNGGLSQYFVMEVHDKNFQKLRANLTAPDPSFQADNLPAGTNFLVVVYAVNAKGRSHPLVMRTSTLPAPQTQSRRDTLWQMRFSPVLVVLVGIVAGLVLIACIIVIVMKLKARYYRQKGERTTDLTVKENETNNWANNKRPNGISDTYKSWDPVDSEKLPSSIPLLRDDHQVPSKLTLEMAERHPENKQDKEDKQIYKPLGQNGMKPSAESSGYSEVSNTGV</sequence>
<protein>
    <submittedName>
        <fullName evidence="13">Nephrin-like isoform X1</fullName>
    </submittedName>
</protein>
<feature type="domain" description="Ig-like" evidence="10">
    <location>
        <begin position="35"/>
        <end position="137"/>
    </location>
</feature>
<dbReference type="Proteomes" id="UP000694941">
    <property type="component" value="Unplaced"/>
</dbReference>
<evidence type="ECO:0000256" key="8">
    <source>
        <dbReference type="SAM" id="Phobius"/>
    </source>
</evidence>
<dbReference type="Pfam" id="PF07686">
    <property type="entry name" value="V-set"/>
    <property type="match status" value="1"/>
</dbReference>
<evidence type="ECO:0000256" key="7">
    <source>
        <dbReference type="SAM" id="MobiDB-lite"/>
    </source>
</evidence>
<feature type="region of interest" description="Disordered" evidence="7">
    <location>
        <begin position="70"/>
        <end position="89"/>
    </location>
</feature>
<dbReference type="InterPro" id="IPR036116">
    <property type="entry name" value="FN3_sf"/>
</dbReference>
<keyword evidence="12" id="KW-1185">Reference proteome</keyword>
<evidence type="ECO:0000256" key="2">
    <source>
        <dbReference type="ARBA" id="ARBA00022692"/>
    </source>
</evidence>
<dbReference type="RefSeq" id="XP_022239485.1">
    <property type="nucleotide sequence ID" value="XM_022383777.1"/>
</dbReference>
<evidence type="ECO:0000256" key="1">
    <source>
        <dbReference type="ARBA" id="ARBA00004167"/>
    </source>
</evidence>
<dbReference type="SMART" id="SM00409">
    <property type="entry name" value="IG"/>
    <property type="match status" value="5"/>
</dbReference>
<dbReference type="Pfam" id="PF07679">
    <property type="entry name" value="I-set"/>
    <property type="match status" value="1"/>
</dbReference>
<organism evidence="12 13">
    <name type="scientific">Limulus polyphemus</name>
    <name type="common">Atlantic horseshoe crab</name>
    <dbReference type="NCBI Taxonomy" id="6850"/>
    <lineage>
        <taxon>Eukaryota</taxon>
        <taxon>Metazoa</taxon>
        <taxon>Ecdysozoa</taxon>
        <taxon>Arthropoda</taxon>
        <taxon>Chelicerata</taxon>
        <taxon>Merostomata</taxon>
        <taxon>Xiphosura</taxon>
        <taxon>Limulidae</taxon>
        <taxon>Limulus</taxon>
    </lineage>
</organism>
<evidence type="ECO:0000256" key="4">
    <source>
        <dbReference type="ARBA" id="ARBA00022989"/>
    </source>
</evidence>
<evidence type="ECO:0000256" key="6">
    <source>
        <dbReference type="ARBA" id="ARBA00023157"/>
    </source>
</evidence>
<evidence type="ECO:0000256" key="5">
    <source>
        <dbReference type="ARBA" id="ARBA00023136"/>
    </source>
</evidence>
<keyword evidence="6" id="KW-1015">Disulfide bond</keyword>
<name>A0ABM1S780_LIMPO</name>
<evidence type="ECO:0000259" key="10">
    <source>
        <dbReference type="PROSITE" id="PS50835"/>
    </source>
</evidence>
<dbReference type="Gene3D" id="2.60.40.10">
    <property type="entry name" value="Immunoglobulins"/>
    <property type="match status" value="5"/>
</dbReference>
<dbReference type="GeneID" id="106457753"/>
<accession>A0ABM1S780</accession>
<evidence type="ECO:0000256" key="9">
    <source>
        <dbReference type="SAM" id="SignalP"/>
    </source>
</evidence>
<dbReference type="PROSITE" id="PS50835">
    <property type="entry name" value="IG_LIKE"/>
    <property type="match status" value="5"/>
</dbReference>
<dbReference type="InterPro" id="IPR013098">
    <property type="entry name" value="Ig_I-set"/>
</dbReference>
<dbReference type="PANTHER" id="PTHR23278">
    <property type="entry name" value="SIDESTEP PROTEIN"/>
    <property type="match status" value="1"/>
</dbReference>
<keyword evidence="3" id="KW-0677">Repeat</keyword>
<feature type="domain" description="Ig-like" evidence="10">
    <location>
        <begin position="145"/>
        <end position="240"/>
    </location>
</feature>
<dbReference type="Pfam" id="PF08205">
    <property type="entry name" value="C2-set_2"/>
    <property type="match status" value="1"/>
</dbReference>
<keyword evidence="9" id="KW-0732">Signal</keyword>
<dbReference type="InterPro" id="IPR003961">
    <property type="entry name" value="FN3_dom"/>
</dbReference>
<feature type="compositionally biased region" description="Polar residues" evidence="7">
    <location>
        <begin position="771"/>
        <end position="784"/>
    </location>
</feature>
<dbReference type="InterPro" id="IPR013783">
    <property type="entry name" value="Ig-like_fold"/>
</dbReference>
<evidence type="ECO:0000259" key="11">
    <source>
        <dbReference type="PROSITE" id="PS50853"/>
    </source>
</evidence>
<feature type="domain" description="Ig-like" evidence="10">
    <location>
        <begin position="247"/>
        <end position="341"/>
    </location>
</feature>
<dbReference type="InterPro" id="IPR003599">
    <property type="entry name" value="Ig_sub"/>
</dbReference>
<evidence type="ECO:0000256" key="3">
    <source>
        <dbReference type="ARBA" id="ARBA00022737"/>
    </source>
</evidence>
<evidence type="ECO:0000313" key="12">
    <source>
        <dbReference type="Proteomes" id="UP000694941"/>
    </source>
</evidence>
<feature type="transmembrane region" description="Helical" evidence="8">
    <location>
        <begin position="645"/>
        <end position="670"/>
    </location>
</feature>
<keyword evidence="2 8" id="KW-0812">Transmembrane</keyword>
<proteinExistence type="predicted"/>
<dbReference type="InterPro" id="IPR013106">
    <property type="entry name" value="Ig_V-set"/>
</dbReference>
<feature type="signal peptide" evidence="9">
    <location>
        <begin position="1"/>
        <end position="22"/>
    </location>
</feature>